<feature type="compositionally biased region" description="Polar residues" evidence="1">
    <location>
        <begin position="45"/>
        <end position="55"/>
    </location>
</feature>
<reference evidence="2" key="1">
    <citation type="submission" date="2023-04" db="EMBL/GenBank/DDBJ databases">
        <authorList>
            <consortium name="ELIXIR-Norway"/>
        </authorList>
    </citation>
    <scope>NUCLEOTIDE SEQUENCE [LARGE SCALE GENOMIC DNA]</scope>
</reference>
<gene>
    <name evidence="2" type="ORF">MRATA1EN1_LOCUS12284</name>
</gene>
<dbReference type="Proteomes" id="UP001176941">
    <property type="component" value="Chromosome 21"/>
</dbReference>
<evidence type="ECO:0000256" key="1">
    <source>
        <dbReference type="SAM" id="MobiDB-lite"/>
    </source>
</evidence>
<feature type="region of interest" description="Disordered" evidence="1">
    <location>
        <begin position="36"/>
        <end position="55"/>
    </location>
</feature>
<evidence type="ECO:0000313" key="3">
    <source>
        <dbReference type="Proteomes" id="UP001176941"/>
    </source>
</evidence>
<keyword evidence="3" id="KW-1185">Reference proteome</keyword>
<organism evidence="2 3">
    <name type="scientific">Rangifer tarandus platyrhynchus</name>
    <name type="common">Svalbard reindeer</name>
    <dbReference type="NCBI Taxonomy" id="3082113"/>
    <lineage>
        <taxon>Eukaryota</taxon>
        <taxon>Metazoa</taxon>
        <taxon>Chordata</taxon>
        <taxon>Craniata</taxon>
        <taxon>Vertebrata</taxon>
        <taxon>Euteleostomi</taxon>
        <taxon>Mammalia</taxon>
        <taxon>Eutheria</taxon>
        <taxon>Laurasiatheria</taxon>
        <taxon>Artiodactyla</taxon>
        <taxon>Ruminantia</taxon>
        <taxon>Pecora</taxon>
        <taxon>Cervidae</taxon>
        <taxon>Odocoileinae</taxon>
        <taxon>Rangifer</taxon>
    </lineage>
</organism>
<dbReference type="EMBL" id="OX459957">
    <property type="protein sequence ID" value="CAI9163322.1"/>
    <property type="molecule type" value="Genomic_DNA"/>
</dbReference>
<sequence>MQRGPLPCRLLFSGANLPSRPPPLKLRAASCALDRASQCHPHPGHSQTLPYGGRDTSSYPLAPALLLPLRGGRNSSHTALFAAMRPPPAISQGRAECPLYMRLHEESAGALLSPQTPN</sequence>
<protein>
    <submittedName>
        <fullName evidence="2">Uncharacterized protein</fullName>
    </submittedName>
</protein>
<evidence type="ECO:0000313" key="2">
    <source>
        <dbReference type="EMBL" id="CAI9163322.1"/>
    </source>
</evidence>
<proteinExistence type="predicted"/>
<accession>A0ABN8YP25</accession>
<name>A0ABN8YP25_RANTA</name>